<evidence type="ECO:0000259" key="1">
    <source>
        <dbReference type="Pfam" id="PF14534"/>
    </source>
</evidence>
<dbReference type="Pfam" id="PF14534">
    <property type="entry name" value="DUF4440"/>
    <property type="match status" value="1"/>
</dbReference>
<dbReference type="SUPFAM" id="SSF54427">
    <property type="entry name" value="NTF2-like"/>
    <property type="match status" value="1"/>
</dbReference>
<dbReference type="PROSITE" id="PS51257">
    <property type="entry name" value="PROKAR_LIPOPROTEIN"/>
    <property type="match status" value="1"/>
</dbReference>
<dbReference type="Gene3D" id="3.10.450.50">
    <property type="match status" value="1"/>
</dbReference>
<gene>
    <name evidence="2" type="ORF">METZ01_LOCUS173265</name>
</gene>
<reference evidence="2" key="1">
    <citation type="submission" date="2018-05" db="EMBL/GenBank/DDBJ databases">
        <authorList>
            <person name="Lanie J.A."/>
            <person name="Ng W.-L."/>
            <person name="Kazmierczak K.M."/>
            <person name="Andrzejewski T.M."/>
            <person name="Davidsen T.M."/>
            <person name="Wayne K.J."/>
            <person name="Tettelin H."/>
            <person name="Glass J.I."/>
            <person name="Rusch D."/>
            <person name="Podicherti R."/>
            <person name="Tsui H.-C.T."/>
            <person name="Winkler M.E."/>
        </authorList>
    </citation>
    <scope>NUCLEOTIDE SEQUENCE</scope>
</reference>
<organism evidence="2">
    <name type="scientific">marine metagenome</name>
    <dbReference type="NCBI Taxonomy" id="408172"/>
    <lineage>
        <taxon>unclassified sequences</taxon>
        <taxon>metagenomes</taxon>
        <taxon>ecological metagenomes</taxon>
    </lineage>
</organism>
<name>A0A382C3X3_9ZZZZ</name>
<accession>A0A382C3X3</accession>
<proteinExistence type="predicted"/>
<feature type="domain" description="DUF4440" evidence="1">
    <location>
        <begin position="39"/>
        <end position="147"/>
    </location>
</feature>
<protein>
    <recommendedName>
        <fullName evidence="1">DUF4440 domain-containing protein</fullName>
    </recommendedName>
</protein>
<evidence type="ECO:0000313" key="2">
    <source>
        <dbReference type="EMBL" id="SVB20411.1"/>
    </source>
</evidence>
<sequence>MKRNIYIILFNIIWLTALIQSCQSKIDSDFASVKSGIDSQNAAYVKAYNNKDAESVAALHTADATVMPPNQKISQGKKEIQNSINAEIQAGGRDLKFQQLELVVSGNIAYEVGRYRVVVEHEDQTAVNDNGKYIVIWERQPNGDWLMSEDIWNSNLPIDCN</sequence>
<dbReference type="InterPro" id="IPR027843">
    <property type="entry name" value="DUF4440"/>
</dbReference>
<dbReference type="InterPro" id="IPR032710">
    <property type="entry name" value="NTF2-like_dom_sf"/>
</dbReference>
<dbReference type="EMBL" id="UINC01032555">
    <property type="protein sequence ID" value="SVB20411.1"/>
    <property type="molecule type" value="Genomic_DNA"/>
</dbReference>
<dbReference type="AlphaFoldDB" id="A0A382C3X3"/>